<dbReference type="STRING" id="1230905.A0A1G4K8X8"/>
<keyword evidence="7 10" id="KW-0539">Nucleus</keyword>
<dbReference type="InterPro" id="IPR013252">
    <property type="entry name" value="Ndc80_Spc24"/>
</dbReference>
<evidence type="ECO:0000313" key="12">
    <source>
        <dbReference type="EMBL" id="SCV00485.1"/>
    </source>
</evidence>
<keyword evidence="2 10" id="KW-0158">Chromosome</keyword>
<comment type="subcellular location">
    <subcellularLocation>
        <location evidence="10">Nucleus</location>
    </subcellularLocation>
    <subcellularLocation>
        <location evidence="10">Chromosome</location>
        <location evidence="10">Centromere</location>
        <location evidence="10">Kinetochore</location>
    </subcellularLocation>
</comment>
<sequence length="198" mass="22293">MSGDQLLDDPAGLIRETRQNFSISGDLNSLSSIEKSLKQLREFVQEQLEQKTGEVDHLASMASKSESRISLLDSELAEVAGTELNGGKKEELDEIKKELEKLEVKLRASKTELDAKMQELVKEDTQRVEIGNSSDNADVRLEILKLQLYRSLGVNLDIKNRQALIQRPDGQGTDGVDFLPLDGELSEFFKTKFVWDRI</sequence>
<keyword evidence="6 11" id="KW-0175">Coiled coil</keyword>
<dbReference type="InterPro" id="IPR038066">
    <property type="entry name" value="Spc24_Fungi_globular_sf"/>
</dbReference>
<dbReference type="GO" id="GO:0051301">
    <property type="term" value="P:cell division"/>
    <property type="evidence" value="ECO:0007669"/>
    <property type="project" value="UniProtKB-UniRule"/>
</dbReference>
<evidence type="ECO:0000256" key="3">
    <source>
        <dbReference type="ARBA" id="ARBA00022618"/>
    </source>
</evidence>
<keyword evidence="9 10" id="KW-0137">Centromere</keyword>
<dbReference type="Pfam" id="PF08286">
    <property type="entry name" value="Spc24"/>
    <property type="match status" value="1"/>
</dbReference>
<dbReference type="OrthoDB" id="3344830at2759"/>
<dbReference type="GO" id="GO:0005634">
    <property type="term" value="C:nucleus"/>
    <property type="evidence" value="ECO:0007669"/>
    <property type="project" value="UniProtKB-SubCell"/>
</dbReference>
<keyword evidence="13" id="KW-1185">Reference proteome</keyword>
<evidence type="ECO:0000256" key="9">
    <source>
        <dbReference type="ARBA" id="ARBA00023328"/>
    </source>
</evidence>
<keyword evidence="5 10" id="KW-0995">Kinetochore</keyword>
<keyword evidence="8 10" id="KW-0131">Cell cycle</keyword>
<evidence type="ECO:0000256" key="4">
    <source>
        <dbReference type="ARBA" id="ARBA00022776"/>
    </source>
</evidence>
<proteinExistence type="inferred from homology"/>
<evidence type="ECO:0000256" key="6">
    <source>
        <dbReference type="ARBA" id="ARBA00023054"/>
    </source>
</evidence>
<protein>
    <recommendedName>
        <fullName evidence="10">Kinetochore protein Spc24</fullName>
    </recommendedName>
</protein>
<evidence type="ECO:0000313" key="13">
    <source>
        <dbReference type="Proteomes" id="UP000191024"/>
    </source>
</evidence>
<dbReference type="GO" id="GO:0008017">
    <property type="term" value="F:microtubule binding"/>
    <property type="evidence" value="ECO:0007669"/>
    <property type="project" value="TreeGrafter"/>
</dbReference>
<organism evidence="12 13">
    <name type="scientific">Lachancea mirantina</name>
    <dbReference type="NCBI Taxonomy" id="1230905"/>
    <lineage>
        <taxon>Eukaryota</taxon>
        <taxon>Fungi</taxon>
        <taxon>Dikarya</taxon>
        <taxon>Ascomycota</taxon>
        <taxon>Saccharomycotina</taxon>
        <taxon>Saccharomycetes</taxon>
        <taxon>Saccharomycetales</taxon>
        <taxon>Saccharomycetaceae</taxon>
        <taxon>Lachancea</taxon>
    </lineage>
</organism>
<dbReference type="SUPFAM" id="SSF143026">
    <property type="entry name" value="Kinetochore globular domain"/>
    <property type="match status" value="1"/>
</dbReference>
<evidence type="ECO:0000256" key="10">
    <source>
        <dbReference type="RuleBase" id="RU368011"/>
    </source>
</evidence>
<comment type="similarity">
    <text evidence="1 10">Belongs to the SPC24 family.</text>
</comment>
<dbReference type="EMBL" id="LT598469">
    <property type="protein sequence ID" value="SCV00485.1"/>
    <property type="molecule type" value="Genomic_DNA"/>
</dbReference>
<evidence type="ECO:0000256" key="11">
    <source>
        <dbReference type="SAM" id="Coils"/>
    </source>
</evidence>
<dbReference type="GO" id="GO:0031262">
    <property type="term" value="C:Ndc80 complex"/>
    <property type="evidence" value="ECO:0007669"/>
    <property type="project" value="TreeGrafter"/>
</dbReference>
<evidence type="ECO:0000256" key="1">
    <source>
        <dbReference type="ARBA" id="ARBA00007804"/>
    </source>
</evidence>
<dbReference type="AlphaFoldDB" id="A0A1G4K8X8"/>
<evidence type="ECO:0000256" key="8">
    <source>
        <dbReference type="ARBA" id="ARBA00023306"/>
    </source>
</evidence>
<evidence type="ECO:0000256" key="5">
    <source>
        <dbReference type="ARBA" id="ARBA00022838"/>
    </source>
</evidence>
<comment type="subunit">
    <text evidence="10">Component of the NDC80 complex.</text>
</comment>
<dbReference type="Gene3D" id="3.30.160.430">
    <property type="match status" value="1"/>
</dbReference>
<dbReference type="PANTHER" id="PTHR22142:SF2">
    <property type="entry name" value="KINETOCHORE PROTEIN SPC24"/>
    <property type="match status" value="1"/>
</dbReference>
<feature type="coiled-coil region" evidence="11">
    <location>
        <begin position="85"/>
        <end position="119"/>
    </location>
</feature>
<evidence type="ECO:0000256" key="2">
    <source>
        <dbReference type="ARBA" id="ARBA00022454"/>
    </source>
</evidence>
<comment type="function">
    <text evidence="10">Acts as a component of the essential kinetochore-associated NDC80 complex, which is required for chromosome segregation and spindle checkpoint activity.</text>
</comment>
<dbReference type="PANTHER" id="PTHR22142">
    <property type="match status" value="1"/>
</dbReference>
<keyword evidence="4 10" id="KW-0498">Mitosis</keyword>
<reference evidence="12 13" key="1">
    <citation type="submission" date="2016-03" db="EMBL/GenBank/DDBJ databases">
        <authorList>
            <person name="Devillers H."/>
        </authorList>
    </citation>
    <scope>NUCLEOTIDE SEQUENCE [LARGE SCALE GENOMIC DNA]</scope>
    <source>
        <strain evidence="12">CBS 11717</strain>
    </source>
</reference>
<keyword evidence="3 10" id="KW-0132">Cell division</keyword>
<evidence type="ECO:0000256" key="7">
    <source>
        <dbReference type="ARBA" id="ARBA00023242"/>
    </source>
</evidence>
<name>A0A1G4K8X8_9SACH</name>
<dbReference type="GO" id="GO:0007059">
    <property type="term" value="P:chromosome segregation"/>
    <property type="evidence" value="ECO:0007669"/>
    <property type="project" value="TreeGrafter"/>
</dbReference>
<accession>A0A1G4K8X8</accession>
<dbReference type="Proteomes" id="UP000191024">
    <property type="component" value="Chromosome G"/>
</dbReference>
<gene>
    <name evidence="12" type="ORF">LAMI_0G05380G</name>
</gene>
<dbReference type="CDD" id="cd11565">
    <property type="entry name" value="RWD_Spc24"/>
    <property type="match status" value="1"/>
</dbReference>